<proteinExistence type="predicted"/>
<evidence type="ECO:0000313" key="3">
    <source>
        <dbReference type="EMBL" id="QEV40270.1"/>
    </source>
</evidence>
<feature type="transmembrane region" description="Helical" evidence="1">
    <location>
        <begin position="69"/>
        <end position="88"/>
    </location>
</feature>
<keyword evidence="1" id="KW-0472">Membrane</keyword>
<evidence type="ECO:0000313" key="2">
    <source>
        <dbReference type="EMBL" id="AJE41734.1"/>
    </source>
</evidence>
<sequence>MSAIGPRTQARLADRTVSVAVGVVGAEPITRAEETAAWHTAGELYVGWLGVRLLVLAVLGLGRSLLTHVAMMLISRVLLVLLMALPAVW</sequence>
<dbReference type="AlphaFoldDB" id="A0A0B5DEU5"/>
<dbReference type="EMBL" id="CP009313">
    <property type="protein sequence ID" value="AJE41734.1"/>
    <property type="molecule type" value="Genomic_DNA"/>
</dbReference>
<dbReference type="Proteomes" id="UP000325763">
    <property type="component" value="Chromosome"/>
</dbReference>
<protein>
    <submittedName>
        <fullName evidence="2">Uncharacterized protein</fullName>
    </submittedName>
</protein>
<reference evidence="3 5" key="3">
    <citation type="submission" date="2017-09" db="EMBL/GenBank/DDBJ databases">
        <title>Streptomyces genome completion.</title>
        <authorList>
            <person name="Lee N."/>
            <person name="Cho B.-K."/>
        </authorList>
    </citation>
    <scope>NUCLEOTIDE SEQUENCE [LARGE SCALE GENOMIC DNA]</scope>
    <source>
        <strain evidence="3 5">ATCC 14899</strain>
    </source>
</reference>
<evidence type="ECO:0000313" key="4">
    <source>
        <dbReference type="Proteomes" id="UP000031526"/>
    </source>
</evidence>
<gene>
    <name evidence="3" type="ORF">CP978_18485</name>
    <name evidence="2" type="ORF">SNOD_18175</name>
</gene>
<dbReference type="RefSeq" id="WP_043442440.1">
    <property type="nucleotide sequence ID" value="NZ_CP009313.1"/>
</dbReference>
<keyword evidence="1" id="KW-1133">Transmembrane helix</keyword>
<dbReference type="Proteomes" id="UP000031526">
    <property type="component" value="Chromosome"/>
</dbReference>
<dbReference type="OrthoDB" id="4327931at2"/>
<name>A0A0B5DEU5_9ACTN</name>
<dbReference type="HOGENOM" id="CLU_175627_0_0_11"/>
<dbReference type="KEGG" id="snq:CP978_18485"/>
<reference evidence="4" key="1">
    <citation type="submission" date="2014-09" db="EMBL/GenBank/DDBJ databases">
        <title>Sequence of the Streptomyces nodosus genome.</title>
        <authorList>
            <person name="Sweeney P."/>
            <person name="Stephens N."/>
            <person name="Murphy C."/>
            <person name="Caffrey P."/>
        </authorList>
    </citation>
    <scope>NUCLEOTIDE SEQUENCE [LARGE SCALE GENOMIC DNA]</scope>
    <source>
        <strain evidence="4">ATCC 14899</strain>
    </source>
</reference>
<evidence type="ECO:0000313" key="5">
    <source>
        <dbReference type="Proteomes" id="UP000325763"/>
    </source>
</evidence>
<keyword evidence="1" id="KW-0812">Transmembrane</keyword>
<dbReference type="EMBL" id="CP023747">
    <property type="protein sequence ID" value="QEV40270.1"/>
    <property type="molecule type" value="Genomic_DNA"/>
</dbReference>
<organism evidence="2 4">
    <name type="scientific">Streptomyces nodosus</name>
    <dbReference type="NCBI Taxonomy" id="40318"/>
    <lineage>
        <taxon>Bacteria</taxon>
        <taxon>Bacillati</taxon>
        <taxon>Actinomycetota</taxon>
        <taxon>Actinomycetes</taxon>
        <taxon>Kitasatosporales</taxon>
        <taxon>Streptomycetaceae</taxon>
        <taxon>Streptomyces</taxon>
    </lineage>
</organism>
<feature type="transmembrane region" description="Helical" evidence="1">
    <location>
        <begin position="45"/>
        <end position="62"/>
    </location>
</feature>
<reference evidence="2 4" key="2">
    <citation type="journal article" date="2016" name="Appl. Microbiol. Biotechnol.">
        <title>Exploiting the genome sequence of Streptomyces nodosus for enhanced antibiotic production.</title>
        <authorList>
            <person name="Sweeney P."/>
            <person name="Murphy C.D."/>
            <person name="Caffrey P."/>
        </authorList>
    </citation>
    <scope>NUCLEOTIDE SEQUENCE [LARGE SCALE GENOMIC DNA]</scope>
    <source>
        <strain evidence="2 4">ATCC 14899</strain>
    </source>
</reference>
<evidence type="ECO:0000256" key="1">
    <source>
        <dbReference type="SAM" id="Phobius"/>
    </source>
</evidence>
<keyword evidence="4" id="KW-1185">Reference proteome</keyword>
<accession>A0A0B5DEU5</accession>